<dbReference type="PANTHER" id="PTHR33571">
    <property type="entry name" value="SSL8005 PROTEIN"/>
    <property type="match status" value="1"/>
</dbReference>
<gene>
    <name evidence="9" type="ORF">HMPREF0973_01024</name>
</gene>
<keyword evidence="6" id="KW-0067">ATP-binding</keyword>
<organism evidence="9 10">
    <name type="scientific">Prevotella veroralis F0319</name>
    <dbReference type="NCBI Taxonomy" id="649761"/>
    <lineage>
        <taxon>Bacteria</taxon>
        <taxon>Pseudomonadati</taxon>
        <taxon>Bacteroidota</taxon>
        <taxon>Bacteroidia</taxon>
        <taxon>Bacteroidales</taxon>
        <taxon>Prevotellaceae</taxon>
        <taxon>Prevotella</taxon>
    </lineage>
</organism>
<evidence type="ECO:0000313" key="10">
    <source>
        <dbReference type="Proteomes" id="UP000003327"/>
    </source>
</evidence>
<dbReference type="PANTHER" id="PTHR33571:SF14">
    <property type="entry name" value="PROTEIN ADENYLYLTRANSFERASE MJ0435-RELATED"/>
    <property type="match status" value="1"/>
</dbReference>
<dbReference type="GO" id="GO:0046872">
    <property type="term" value="F:metal ion binding"/>
    <property type="evidence" value="ECO:0007669"/>
    <property type="project" value="UniProtKB-KW"/>
</dbReference>
<dbReference type="eggNOG" id="COG1669">
    <property type="taxonomic scope" value="Bacteria"/>
</dbReference>
<keyword evidence="2 9" id="KW-0808">Transferase</keyword>
<dbReference type="CDD" id="cd05403">
    <property type="entry name" value="NT_KNTase_like"/>
    <property type="match status" value="1"/>
</dbReference>
<dbReference type="AlphaFoldDB" id="C9MN39"/>
<reference evidence="9 10" key="1">
    <citation type="submission" date="2009-09" db="EMBL/GenBank/DDBJ databases">
        <authorList>
            <person name="Weinstock G."/>
            <person name="Sodergren E."/>
            <person name="Clifton S."/>
            <person name="Fulton L."/>
            <person name="Fulton B."/>
            <person name="Courtney L."/>
            <person name="Fronick C."/>
            <person name="Harrison M."/>
            <person name="Strong C."/>
            <person name="Farmer C."/>
            <person name="Delahaunty K."/>
            <person name="Markovic C."/>
            <person name="Hall O."/>
            <person name="Minx P."/>
            <person name="Tomlinson C."/>
            <person name="Mitreva M."/>
            <person name="Nelson J."/>
            <person name="Hou S."/>
            <person name="Wollam A."/>
            <person name="Pepin K.H."/>
            <person name="Johnson M."/>
            <person name="Bhonagiri V."/>
            <person name="Nash W.E."/>
            <person name="Warren W."/>
            <person name="Chinwalla A."/>
            <person name="Mardis E.R."/>
            <person name="Wilson R.K."/>
        </authorList>
    </citation>
    <scope>NUCLEOTIDE SEQUENCE [LARGE SCALE GENOMIC DNA]</scope>
    <source>
        <strain evidence="9 10">F0319</strain>
    </source>
</reference>
<dbReference type="HOGENOM" id="CLU_130257_10_2_10"/>
<sequence length="104" mass="12116">MISSNIQPLIHKIQGFLTSQPIERVWLFGSSSRGEEHAQSDIDLMVRYDQHARITLFTISRIMLQLKELTGKDIDLVEERCLQPFASKSANQDKILIYERKDKR</sequence>
<evidence type="ECO:0000256" key="2">
    <source>
        <dbReference type="ARBA" id="ARBA00022679"/>
    </source>
</evidence>
<evidence type="ECO:0000256" key="3">
    <source>
        <dbReference type="ARBA" id="ARBA00022695"/>
    </source>
</evidence>
<dbReference type="InterPro" id="IPR041633">
    <property type="entry name" value="Polbeta"/>
</dbReference>
<dbReference type="Gene3D" id="3.30.460.10">
    <property type="entry name" value="Beta Polymerase, domain 2"/>
    <property type="match status" value="1"/>
</dbReference>
<evidence type="ECO:0000256" key="5">
    <source>
        <dbReference type="ARBA" id="ARBA00022741"/>
    </source>
</evidence>
<dbReference type="GO" id="GO:0005524">
    <property type="term" value="F:ATP binding"/>
    <property type="evidence" value="ECO:0007669"/>
    <property type="project" value="UniProtKB-KW"/>
</dbReference>
<dbReference type="RefSeq" id="WP_004382665.1">
    <property type="nucleotide sequence ID" value="NZ_GG698712.1"/>
</dbReference>
<dbReference type="Pfam" id="PF18765">
    <property type="entry name" value="Polbeta"/>
    <property type="match status" value="1"/>
</dbReference>
<dbReference type="InterPro" id="IPR052038">
    <property type="entry name" value="Type-VII_TA_antitoxin"/>
</dbReference>
<dbReference type="EMBL" id="ACVA01000021">
    <property type="protein sequence ID" value="EEX19008.1"/>
    <property type="molecule type" value="Genomic_DNA"/>
</dbReference>
<evidence type="ECO:0000256" key="6">
    <source>
        <dbReference type="ARBA" id="ARBA00022840"/>
    </source>
</evidence>
<protein>
    <submittedName>
        <fullName evidence="9">Nucleotidyltransferase domain protein</fullName>
    </submittedName>
</protein>
<evidence type="ECO:0000256" key="4">
    <source>
        <dbReference type="ARBA" id="ARBA00022723"/>
    </source>
</evidence>
<evidence type="ECO:0000259" key="8">
    <source>
        <dbReference type="Pfam" id="PF18765"/>
    </source>
</evidence>
<dbReference type="Proteomes" id="UP000003327">
    <property type="component" value="Unassembled WGS sequence"/>
</dbReference>
<evidence type="ECO:0000256" key="7">
    <source>
        <dbReference type="ARBA" id="ARBA00022842"/>
    </source>
</evidence>
<keyword evidence="3" id="KW-0548">Nucleotidyltransferase</keyword>
<dbReference type="OrthoDB" id="798692at2"/>
<name>C9MN39_9BACT</name>
<evidence type="ECO:0000313" key="9">
    <source>
        <dbReference type="EMBL" id="EEX19008.1"/>
    </source>
</evidence>
<comment type="cofactor">
    <cofactor evidence="1">
        <name>Mg(2+)</name>
        <dbReference type="ChEBI" id="CHEBI:18420"/>
    </cofactor>
</comment>
<keyword evidence="7" id="KW-0460">Magnesium</keyword>
<evidence type="ECO:0000256" key="1">
    <source>
        <dbReference type="ARBA" id="ARBA00001946"/>
    </source>
</evidence>
<dbReference type="InterPro" id="IPR043519">
    <property type="entry name" value="NT_sf"/>
</dbReference>
<keyword evidence="5" id="KW-0547">Nucleotide-binding</keyword>
<dbReference type="SUPFAM" id="SSF81301">
    <property type="entry name" value="Nucleotidyltransferase"/>
    <property type="match status" value="1"/>
</dbReference>
<dbReference type="GO" id="GO:0016779">
    <property type="term" value="F:nucleotidyltransferase activity"/>
    <property type="evidence" value="ECO:0007669"/>
    <property type="project" value="UniProtKB-KW"/>
</dbReference>
<proteinExistence type="predicted"/>
<feature type="domain" description="Polymerase beta nucleotidyltransferase" evidence="8">
    <location>
        <begin position="12"/>
        <end position="102"/>
    </location>
</feature>
<accession>C9MN39</accession>
<keyword evidence="4" id="KW-0479">Metal-binding</keyword>
<comment type="caution">
    <text evidence="9">The sequence shown here is derived from an EMBL/GenBank/DDBJ whole genome shotgun (WGS) entry which is preliminary data.</text>
</comment>
<dbReference type="STRING" id="649761.HMPREF0973_01024"/>
<keyword evidence="10" id="KW-1185">Reference proteome</keyword>